<organism evidence="2 3">
    <name type="scientific">Maritalea myrionectae</name>
    <dbReference type="NCBI Taxonomy" id="454601"/>
    <lineage>
        <taxon>Bacteria</taxon>
        <taxon>Pseudomonadati</taxon>
        <taxon>Pseudomonadota</taxon>
        <taxon>Alphaproteobacteria</taxon>
        <taxon>Hyphomicrobiales</taxon>
        <taxon>Devosiaceae</taxon>
        <taxon>Maritalea</taxon>
    </lineage>
</organism>
<reference evidence="2 3" key="1">
    <citation type="submission" date="2017-05" db="EMBL/GenBank/DDBJ databases">
        <title>Genome Analysis of Maritalea myrionectae HL2708#5.</title>
        <authorList>
            <consortium name="Cotde Inc.-PKNU"/>
            <person name="Jang D."/>
            <person name="Oh H.-M."/>
        </authorList>
    </citation>
    <scope>NUCLEOTIDE SEQUENCE [LARGE SCALE GENOMIC DNA]</scope>
    <source>
        <strain evidence="2 3">HL2708#5</strain>
    </source>
</reference>
<evidence type="ECO:0000259" key="1">
    <source>
        <dbReference type="Pfam" id="PF20057"/>
    </source>
</evidence>
<dbReference type="Proteomes" id="UP000258927">
    <property type="component" value="Chromosome"/>
</dbReference>
<keyword evidence="3" id="KW-1185">Reference proteome</keyword>
<feature type="domain" description="DUF6456" evidence="1">
    <location>
        <begin position="103"/>
        <end position="229"/>
    </location>
</feature>
<evidence type="ECO:0000313" key="2">
    <source>
        <dbReference type="EMBL" id="AVX05159.1"/>
    </source>
</evidence>
<dbReference type="Pfam" id="PF20057">
    <property type="entry name" value="DUF6456"/>
    <property type="match status" value="1"/>
</dbReference>
<dbReference type="KEGG" id="mmyr:MXMO3_02647"/>
<dbReference type="STRING" id="1122213.GCA_000423365_00283"/>
<accession>A0A2R4MGZ8</accession>
<sequence length="244" mass="26998">MRLIKRQLKFVRLLHKGGQVHQCGQLVRVSNGAQKASLEPQCLRALISQGVLQGTGTDLSTTKEAAHWMRRQKLWLANPNPQQQSPDQCEPSGTALPIVGNGQLNRLCRSTNKRGGLLSPDHILAANRLERLVERAMLTPQITRDYSQLNATLGQTKSHGQNDISDMAADARKELARLYAQLPADCINLLVDVCGFSKGLQEVEANRNWPRRSAKLVAKIGLDQLGAIWGIGELAVPNHWRRKG</sequence>
<dbReference type="AlphaFoldDB" id="A0A2R4MGZ8"/>
<dbReference type="EMBL" id="CP021330">
    <property type="protein sequence ID" value="AVX05159.1"/>
    <property type="molecule type" value="Genomic_DNA"/>
</dbReference>
<evidence type="ECO:0000313" key="3">
    <source>
        <dbReference type="Proteomes" id="UP000258927"/>
    </source>
</evidence>
<proteinExistence type="predicted"/>
<gene>
    <name evidence="2" type="ORF">MXMO3_02647</name>
</gene>
<name>A0A2R4MGZ8_9HYPH</name>
<dbReference type="InterPro" id="IPR045599">
    <property type="entry name" value="DUF6456"/>
</dbReference>
<protein>
    <recommendedName>
        <fullName evidence="1">DUF6456 domain-containing protein</fullName>
    </recommendedName>
</protein>
<dbReference type="RefSeq" id="WP_117396164.1">
    <property type="nucleotide sequence ID" value="NZ_CP021330.1"/>
</dbReference>